<dbReference type="AlphaFoldDB" id="A0AA86R1W3"/>
<dbReference type="EMBL" id="CAXDID020000671">
    <property type="protein sequence ID" value="CAL6109573.1"/>
    <property type="molecule type" value="Genomic_DNA"/>
</dbReference>
<evidence type="ECO:0000313" key="1">
    <source>
        <dbReference type="EMBL" id="CAI9968775.1"/>
    </source>
</evidence>
<sequence length="150" mass="17290">MWLRFLANQYHIQSSKSVPPGSQELSRNQYTLLVGFVGVASKMTNGARDKKYLNLANLPFQCTSVYQQYQRVYKSNTIAAQSTCGQLQPQGQKYAQRLFRSIARNCIMYCINVVGLNLSDSHIHNLIWNIYTNCQNFMITRNNTLLQQKQ</sequence>
<accession>A0AA86R1W3</accession>
<organism evidence="1">
    <name type="scientific">Hexamita inflata</name>
    <dbReference type="NCBI Taxonomy" id="28002"/>
    <lineage>
        <taxon>Eukaryota</taxon>
        <taxon>Metamonada</taxon>
        <taxon>Diplomonadida</taxon>
        <taxon>Hexamitidae</taxon>
        <taxon>Hexamitinae</taxon>
        <taxon>Hexamita</taxon>
    </lineage>
</organism>
<protein>
    <submittedName>
        <fullName evidence="2">Hypothetical_protein</fullName>
    </submittedName>
</protein>
<comment type="caution">
    <text evidence="1">The sequence shown here is derived from an EMBL/GenBank/DDBJ whole genome shotgun (WGS) entry which is preliminary data.</text>
</comment>
<dbReference type="EMBL" id="CATOUU010001048">
    <property type="protein sequence ID" value="CAI9968775.1"/>
    <property type="molecule type" value="Genomic_DNA"/>
</dbReference>
<evidence type="ECO:0000313" key="2">
    <source>
        <dbReference type="EMBL" id="CAL6109573.1"/>
    </source>
</evidence>
<reference evidence="1" key="1">
    <citation type="submission" date="2023-06" db="EMBL/GenBank/DDBJ databases">
        <authorList>
            <person name="Kurt Z."/>
        </authorList>
    </citation>
    <scope>NUCLEOTIDE SEQUENCE</scope>
</reference>
<name>A0AA86R1W3_9EUKA</name>
<gene>
    <name evidence="1" type="ORF">HINF_LOCUS56420</name>
    <name evidence="2" type="ORF">HINF_LOCUS75510</name>
</gene>
<proteinExistence type="predicted"/>
<dbReference type="Proteomes" id="UP001642409">
    <property type="component" value="Unassembled WGS sequence"/>
</dbReference>
<keyword evidence="3" id="KW-1185">Reference proteome</keyword>
<reference evidence="2 3" key="2">
    <citation type="submission" date="2024-07" db="EMBL/GenBank/DDBJ databases">
        <authorList>
            <person name="Akdeniz Z."/>
        </authorList>
    </citation>
    <scope>NUCLEOTIDE SEQUENCE [LARGE SCALE GENOMIC DNA]</scope>
</reference>
<evidence type="ECO:0000313" key="3">
    <source>
        <dbReference type="Proteomes" id="UP001642409"/>
    </source>
</evidence>